<dbReference type="Gene3D" id="1.20.120.680">
    <property type="entry name" value="Formiminotetrahydrofolate cyclodeaminase monomer, up-and-down helical bundle"/>
    <property type="match status" value="1"/>
</dbReference>
<reference evidence="2" key="1">
    <citation type="submission" date="2021-05" db="EMBL/GenBank/DDBJ databases">
        <title>The genome of the haptophyte Pavlova lutheri (Diacronema luteri, Pavlovales) - a model for lipid biosynthesis in eukaryotic algae.</title>
        <authorList>
            <person name="Hulatt C.J."/>
            <person name="Posewitz M.C."/>
        </authorList>
    </citation>
    <scope>NUCLEOTIDE SEQUENCE</scope>
    <source>
        <strain evidence="2">NIVA-4/92</strain>
    </source>
</reference>
<evidence type="ECO:0000313" key="2">
    <source>
        <dbReference type="EMBL" id="KAG8458726.1"/>
    </source>
</evidence>
<dbReference type="AlphaFoldDB" id="A0A8J5X200"/>
<gene>
    <name evidence="2" type="ORF">KFE25_012924</name>
</gene>
<name>A0A8J5X200_DIALT</name>
<evidence type="ECO:0000259" key="1">
    <source>
        <dbReference type="Pfam" id="PF04961"/>
    </source>
</evidence>
<dbReference type="EMBL" id="JAGTXO010000048">
    <property type="protein sequence ID" value="KAG8458726.1"/>
    <property type="molecule type" value="Genomic_DNA"/>
</dbReference>
<dbReference type="Pfam" id="PF04961">
    <property type="entry name" value="FTCD_C"/>
    <property type="match status" value="1"/>
</dbReference>
<dbReference type="Proteomes" id="UP000751190">
    <property type="component" value="Unassembled WGS sequence"/>
</dbReference>
<dbReference type="OMA" id="LQRTWKE"/>
<keyword evidence="3" id="KW-1185">Reference proteome</keyword>
<evidence type="ECO:0000313" key="3">
    <source>
        <dbReference type="Proteomes" id="UP000751190"/>
    </source>
</evidence>
<proteinExistence type="predicted"/>
<dbReference type="InterPro" id="IPR007044">
    <property type="entry name" value="Cyclodeamin/CycHdrlase"/>
</dbReference>
<dbReference type="GO" id="GO:0003824">
    <property type="term" value="F:catalytic activity"/>
    <property type="evidence" value="ECO:0007669"/>
    <property type="project" value="InterPro"/>
</dbReference>
<dbReference type="SUPFAM" id="SSF101262">
    <property type="entry name" value="Methenyltetrahydrofolate cyclohydrolase-like"/>
    <property type="match status" value="1"/>
</dbReference>
<protein>
    <recommendedName>
        <fullName evidence="1">Cyclodeaminase/cyclohydrolase domain-containing protein</fullName>
    </recommendedName>
</protein>
<comment type="caution">
    <text evidence="2">The sequence shown here is derived from an EMBL/GenBank/DDBJ whole genome shotgun (WGS) entry which is preliminary data.</text>
</comment>
<organism evidence="2 3">
    <name type="scientific">Diacronema lutheri</name>
    <name type="common">Unicellular marine alga</name>
    <name type="synonym">Monochrysis lutheri</name>
    <dbReference type="NCBI Taxonomy" id="2081491"/>
    <lineage>
        <taxon>Eukaryota</taxon>
        <taxon>Haptista</taxon>
        <taxon>Haptophyta</taxon>
        <taxon>Pavlovophyceae</taxon>
        <taxon>Pavlovales</taxon>
        <taxon>Pavlovaceae</taxon>
        <taxon>Diacronema</taxon>
    </lineage>
</organism>
<feature type="domain" description="Cyclodeaminase/cyclohydrolase" evidence="1">
    <location>
        <begin position="9"/>
        <end position="163"/>
    </location>
</feature>
<dbReference type="OrthoDB" id="42455at2759"/>
<dbReference type="InterPro" id="IPR036178">
    <property type="entry name" value="Formintransfe-cycloase-like_sf"/>
</dbReference>
<sequence length="194" mass="19814">MSSAFASTSVGDFVTELCAKTPTPGGGAAAAVTAAVGEAAAAMSCAYTQRKKDVESGAAAKASELQALLSPAKVLTFADADAAAYAELQASWKATDMPAEQKAAIEARALAVPVELIAHCRTQIDAILAFLPHCNPGITSDAKVGIHLLAGAARAAYQTAAVNNPPDEVKAAMWVHVLHILDAEHKIMGADSMS</sequence>
<accession>A0A8J5X200</accession>